<dbReference type="PANTHER" id="PTHR24373">
    <property type="entry name" value="SLIT RELATED LEUCINE-RICH REPEAT NEURONAL PROTEIN"/>
    <property type="match status" value="1"/>
</dbReference>
<dbReference type="GO" id="GO:0005615">
    <property type="term" value="C:extracellular space"/>
    <property type="evidence" value="ECO:0007669"/>
    <property type="project" value="TreeGrafter"/>
</dbReference>
<dbReference type="AlphaFoldDB" id="A0AAV4SLH8"/>
<dbReference type="InterPro" id="IPR032675">
    <property type="entry name" value="LRR_dom_sf"/>
</dbReference>
<dbReference type="Proteomes" id="UP001054945">
    <property type="component" value="Unassembled WGS sequence"/>
</dbReference>
<dbReference type="GO" id="GO:0031012">
    <property type="term" value="C:extracellular matrix"/>
    <property type="evidence" value="ECO:0007669"/>
    <property type="project" value="TreeGrafter"/>
</dbReference>
<dbReference type="InterPro" id="IPR050328">
    <property type="entry name" value="Dev_Immune_Receptor"/>
</dbReference>
<reference evidence="2 3" key="1">
    <citation type="submission" date="2021-06" db="EMBL/GenBank/DDBJ databases">
        <title>Caerostris extrusa draft genome.</title>
        <authorList>
            <person name="Kono N."/>
            <person name="Arakawa K."/>
        </authorList>
    </citation>
    <scope>NUCLEOTIDE SEQUENCE [LARGE SCALE GENOMIC DNA]</scope>
</reference>
<comment type="caution">
    <text evidence="2">The sequence shown here is derived from an EMBL/GenBank/DDBJ whole genome shotgun (WGS) entry which is preliminary data.</text>
</comment>
<evidence type="ECO:0000256" key="1">
    <source>
        <dbReference type="ARBA" id="ARBA00022729"/>
    </source>
</evidence>
<dbReference type="SUPFAM" id="SSF52058">
    <property type="entry name" value="L domain-like"/>
    <property type="match status" value="1"/>
</dbReference>
<keyword evidence="3" id="KW-1185">Reference proteome</keyword>
<proteinExistence type="predicted"/>
<organism evidence="2 3">
    <name type="scientific">Caerostris extrusa</name>
    <name type="common">Bark spider</name>
    <name type="synonym">Caerostris bankana</name>
    <dbReference type="NCBI Taxonomy" id="172846"/>
    <lineage>
        <taxon>Eukaryota</taxon>
        <taxon>Metazoa</taxon>
        <taxon>Ecdysozoa</taxon>
        <taxon>Arthropoda</taxon>
        <taxon>Chelicerata</taxon>
        <taxon>Arachnida</taxon>
        <taxon>Araneae</taxon>
        <taxon>Araneomorphae</taxon>
        <taxon>Entelegynae</taxon>
        <taxon>Araneoidea</taxon>
        <taxon>Araneidae</taxon>
        <taxon>Caerostris</taxon>
    </lineage>
</organism>
<evidence type="ECO:0000313" key="3">
    <source>
        <dbReference type="Proteomes" id="UP001054945"/>
    </source>
</evidence>
<evidence type="ECO:0000313" key="2">
    <source>
        <dbReference type="EMBL" id="GIY34086.1"/>
    </source>
</evidence>
<name>A0AAV4SLH8_CAEEX</name>
<protein>
    <submittedName>
        <fullName evidence="2">Uncharacterized protein</fullName>
    </submittedName>
</protein>
<dbReference type="PANTHER" id="PTHR24373:SF370">
    <property type="entry name" value="FISH-LIPS, ISOFORM E"/>
    <property type="match status" value="1"/>
</dbReference>
<gene>
    <name evidence="2" type="primary">AVEN_203886_1</name>
    <name evidence="2" type="ORF">CEXT_435201</name>
</gene>
<sequence>MSDISPRKKCEKLLPECECSEIYSKSAVLYCRNVSDFEAFNDILSNGFVFDEGTTFYITLSGNTVLPKGFLSGLFVSELIVDDLGIQKMEEGAFDGVLDLGSISVKMSSIKFVVSFSPETKGVFHLRLKDPVSVVERGRNIISVPDRRQPQNLTEVRRISFVNNYIAHVADDVFQTLQVLETPEELRLSYNQLLHVDQLFVGTKPKVLYLNNNNLSSFRGVLLDSLNGMTTLKLSYNPIEWTPQFTLDGIAEYIHFLYLDHCLIRKIEPQIRNKMLNLREFDLSFNMIENLPNRSIGKK</sequence>
<dbReference type="Gene3D" id="3.80.10.10">
    <property type="entry name" value="Ribonuclease Inhibitor"/>
    <property type="match status" value="1"/>
</dbReference>
<keyword evidence="1" id="KW-0732">Signal</keyword>
<dbReference type="EMBL" id="BPLR01009722">
    <property type="protein sequence ID" value="GIY34086.1"/>
    <property type="molecule type" value="Genomic_DNA"/>
</dbReference>
<accession>A0AAV4SLH8</accession>